<dbReference type="Pfam" id="PF00067">
    <property type="entry name" value="p450"/>
    <property type="match status" value="1"/>
</dbReference>
<gene>
    <name evidence="14" type="ORF">M422DRAFT_250441</name>
</gene>
<keyword evidence="9" id="KW-0560">Oxidoreductase</keyword>
<evidence type="ECO:0008006" key="16">
    <source>
        <dbReference type="Google" id="ProtNLM"/>
    </source>
</evidence>
<evidence type="ECO:0000256" key="8">
    <source>
        <dbReference type="ARBA" id="ARBA00022989"/>
    </source>
</evidence>
<dbReference type="GO" id="GO:0005506">
    <property type="term" value="F:iron ion binding"/>
    <property type="evidence" value="ECO:0007669"/>
    <property type="project" value="InterPro"/>
</dbReference>
<organism evidence="14 15">
    <name type="scientific">Sphaerobolus stellatus (strain SS14)</name>
    <dbReference type="NCBI Taxonomy" id="990650"/>
    <lineage>
        <taxon>Eukaryota</taxon>
        <taxon>Fungi</taxon>
        <taxon>Dikarya</taxon>
        <taxon>Basidiomycota</taxon>
        <taxon>Agaricomycotina</taxon>
        <taxon>Agaricomycetes</taxon>
        <taxon>Phallomycetidae</taxon>
        <taxon>Geastrales</taxon>
        <taxon>Sphaerobolaceae</taxon>
        <taxon>Sphaerobolus</taxon>
    </lineage>
</organism>
<dbReference type="PRINTS" id="PR00463">
    <property type="entry name" value="EP450I"/>
</dbReference>
<evidence type="ECO:0000256" key="12">
    <source>
        <dbReference type="ARBA" id="ARBA00023136"/>
    </source>
</evidence>
<protein>
    <recommendedName>
        <fullName evidence="16">Cytochrome P450</fullName>
    </recommendedName>
</protein>
<evidence type="ECO:0000256" key="13">
    <source>
        <dbReference type="PIRSR" id="PIRSR602401-1"/>
    </source>
</evidence>
<comment type="pathway">
    <text evidence="3">Secondary metabolite biosynthesis.</text>
</comment>
<dbReference type="GO" id="GO:0004497">
    <property type="term" value="F:monooxygenase activity"/>
    <property type="evidence" value="ECO:0007669"/>
    <property type="project" value="UniProtKB-KW"/>
</dbReference>
<accession>A0A0C9W426</accession>
<comment type="similarity">
    <text evidence="4">Belongs to the cytochrome P450 family.</text>
</comment>
<evidence type="ECO:0000256" key="5">
    <source>
        <dbReference type="ARBA" id="ARBA00022617"/>
    </source>
</evidence>
<evidence type="ECO:0000256" key="6">
    <source>
        <dbReference type="ARBA" id="ARBA00022692"/>
    </source>
</evidence>
<keyword evidence="5 13" id="KW-0349">Heme</keyword>
<dbReference type="GO" id="GO:0016020">
    <property type="term" value="C:membrane"/>
    <property type="evidence" value="ECO:0007669"/>
    <property type="project" value="UniProtKB-SubCell"/>
</dbReference>
<comment type="subcellular location">
    <subcellularLocation>
        <location evidence="2">Membrane</location>
    </subcellularLocation>
</comment>
<dbReference type="HOGENOM" id="CLU_001570_2_3_1"/>
<keyword evidence="7 13" id="KW-0479">Metal-binding</keyword>
<proteinExistence type="inferred from homology"/>
<dbReference type="InterPro" id="IPR036396">
    <property type="entry name" value="Cyt_P450_sf"/>
</dbReference>
<dbReference type="AlphaFoldDB" id="A0A0C9W426"/>
<keyword evidence="6" id="KW-0812">Transmembrane</keyword>
<dbReference type="InterPro" id="IPR001128">
    <property type="entry name" value="Cyt_P450"/>
</dbReference>
<comment type="cofactor">
    <cofactor evidence="1 13">
        <name>heme</name>
        <dbReference type="ChEBI" id="CHEBI:30413"/>
    </cofactor>
</comment>
<dbReference type="InterPro" id="IPR050364">
    <property type="entry name" value="Cytochrome_P450_fung"/>
</dbReference>
<evidence type="ECO:0000256" key="4">
    <source>
        <dbReference type="ARBA" id="ARBA00010617"/>
    </source>
</evidence>
<sequence length="593" mass="67087">MTVGQNERDDFPGEIGFKASGDAFSSRIPMPHGDVLNGPSNTITAFVLPSLEVLDMLVFLLPSYLVNYLGSRTLQWAEVAVVLIFLFRELILSLFLKGKYPPGPRPAWVVGNAFHIPKTKAQWTYFQELGEKYGPIVKLVFPGNDIVVLNDAEDVEELLFKRAANYSSRKPLIFAGKYLSRNKRMVLLPYGPTLKRQRQAFHQMMHPRGDVVSGYEGMQYIECSRLLFQILNRPHDIILNVKRFTASLSFHLAYGRFLSEDDSDLKENLAVLANFNHSVQPGRHLVDTFPILDSKFIPDWLKPWKADANAKHERESKFFLKLLRDVKRRMDKGGAPLECFAARLWENQDKNELDEESMAYVAGSGLQAGTASAAGAILFFITAMILYPKAMRNAQAEIDGALEGEEGPPTFEHIRQLPYCVALCKEVFRWTPPAPLAFPHLCDKEDIYKGYTIRAGTAVIGNIWAIHQDERVYKDAKKFCPERYFQAELPPGAETDVLVEGHYSFGFGRRICPAMHMGARIVWIAIVQMLWAFDIKHATDQDGNVIPVQEFAMTTGMNSEPEPFDYSITPRSPRHAKAINKLWKNYQTSVASS</sequence>
<keyword evidence="11" id="KW-0503">Monooxygenase</keyword>
<keyword evidence="8" id="KW-1133">Transmembrane helix</keyword>
<dbReference type="GO" id="GO:0016705">
    <property type="term" value="F:oxidoreductase activity, acting on paired donors, with incorporation or reduction of molecular oxygen"/>
    <property type="evidence" value="ECO:0007669"/>
    <property type="project" value="InterPro"/>
</dbReference>
<name>A0A0C9W426_SPHS4</name>
<evidence type="ECO:0000256" key="9">
    <source>
        <dbReference type="ARBA" id="ARBA00023002"/>
    </source>
</evidence>
<keyword evidence="15" id="KW-1185">Reference proteome</keyword>
<keyword evidence="10 13" id="KW-0408">Iron</keyword>
<reference evidence="14 15" key="1">
    <citation type="submission" date="2014-06" db="EMBL/GenBank/DDBJ databases">
        <title>Evolutionary Origins and Diversification of the Mycorrhizal Mutualists.</title>
        <authorList>
            <consortium name="DOE Joint Genome Institute"/>
            <consortium name="Mycorrhizal Genomics Consortium"/>
            <person name="Kohler A."/>
            <person name="Kuo A."/>
            <person name="Nagy L.G."/>
            <person name="Floudas D."/>
            <person name="Copeland A."/>
            <person name="Barry K.W."/>
            <person name="Cichocki N."/>
            <person name="Veneault-Fourrey C."/>
            <person name="LaButti K."/>
            <person name="Lindquist E.A."/>
            <person name="Lipzen A."/>
            <person name="Lundell T."/>
            <person name="Morin E."/>
            <person name="Murat C."/>
            <person name="Riley R."/>
            <person name="Ohm R."/>
            <person name="Sun H."/>
            <person name="Tunlid A."/>
            <person name="Henrissat B."/>
            <person name="Grigoriev I.V."/>
            <person name="Hibbett D.S."/>
            <person name="Martin F."/>
        </authorList>
    </citation>
    <scope>NUCLEOTIDE SEQUENCE [LARGE SCALE GENOMIC DNA]</scope>
    <source>
        <strain evidence="14 15">SS14</strain>
    </source>
</reference>
<dbReference type="InterPro" id="IPR002401">
    <property type="entry name" value="Cyt_P450_E_grp-I"/>
</dbReference>
<evidence type="ECO:0000256" key="7">
    <source>
        <dbReference type="ARBA" id="ARBA00022723"/>
    </source>
</evidence>
<dbReference type="PANTHER" id="PTHR46300:SF2">
    <property type="entry name" value="CYTOCHROME P450 MONOOXYGENASE ALNH-RELATED"/>
    <property type="match status" value="1"/>
</dbReference>
<dbReference type="SUPFAM" id="SSF48264">
    <property type="entry name" value="Cytochrome P450"/>
    <property type="match status" value="1"/>
</dbReference>
<keyword evidence="12" id="KW-0472">Membrane</keyword>
<evidence type="ECO:0000313" key="15">
    <source>
        <dbReference type="Proteomes" id="UP000054279"/>
    </source>
</evidence>
<dbReference type="CDD" id="cd11065">
    <property type="entry name" value="CYP64-like"/>
    <property type="match status" value="1"/>
</dbReference>
<evidence type="ECO:0000256" key="11">
    <source>
        <dbReference type="ARBA" id="ARBA00023033"/>
    </source>
</evidence>
<dbReference type="EMBL" id="KN837109">
    <property type="protein sequence ID" value="KIJ46016.1"/>
    <property type="molecule type" value="Genomic_DNA"/>
</dbReference>
<dbReference type="OrthoDB" id="2789670at2759"/>
<feature type="binding site" description="axial binding residue" evidence="13">
    <location>
        <position position="512"/>
    </location>
    <ligand>
        <name>heme</name>
        <dbReference type="ChEBI" id="CHEBI:30413"/>
    </ligand>
    <ligandPart>
        <name>Fe</name>
        <dbReference type="ChEBI" id="CHEBI:18248"/>
    </ligandPart>
</feature>
<dbReference type="Proteomes" id="UP000054279">
    <property type="component" value="Unassembled WGS sequence"/>
</dbReference>
<evidence type="ECO:0000256" key="10">
    <source>
        <dbReference type="ARBA" id="ARBA00023004"/>
    </source>
</evidence>
<evidence type="ECO:0000256" key="2">
    <source>
        <dbReference type="ARBA" id="ARBA00004370"/>
    </source>
</evidence>
<evidence type="ECO:0000256" key="3">
    <source>
        <dbReference type="ARBA" id="ARBA00005179"/>
    </source>
</evidence>
<dbReference type="Gene3D" id="1.10.630.10">
    <property type="entry name" value="Cytochrome P450"/>
    <property type="match status" value="1"/>
</dbReference>
<dbReference type="GO" id="GO:0020037">
    <property type="term" value="F:heme binding"/>
    <property type="evidence" value="ECO:0007669"/>
    <property type="project" value="InterPro"/>
</dbReference>
<dbReference type="PANTHER" id="PTHR46300">
    <property type="entry name" value="P450, PUTATIVE (EUROFUNG)-RELATED-RELATED"/>
    <property type="match status" value="1"/>
</dbReference>
<evidence type="ECO:0000256" key="1">
    <source>
        <dbReference type="ARBA" id="ARBA00001971"/>
    </source>
</evidence>
<evidence type="ECO:0000313" key="14">
    <source>
        <dbReference type="EMBL" id="KIJ46016.1"/>
    </source>
</evidence>